<name>A0A835IDE7_9MAGN</name>
<comment type="caution">
    <text evidence="1">The sequence shown here is derived from an EMBL/GenBank/DDBJ whole genome shotgun (WGS) entry which is preliminary data.</text>
</comment>
<accession>A0A835IDE7</accession>
<dbReference type="Proteomes" id="UP000631114">
    <property type="component" value="Unassembled WGS sequence"/>
</dbReference>
<organism evidence="1 2">
    <name type="scientific">Coptis chinensis</name>
    <dbReference type="NCBI Taxonomy" id="261450"/>
    <lineage>
        <taxon>Eukaryota</taxon>
        <taxon>Viridiplantae</taxon>
        <taxon>Streptophyta</taxon>
        <taxon>Embryophyta</taxon>
        <taxon>Tracheophyta</taxon>
        <taxon>Spermatophyta</taxon>
        <taxon>Magnoliopsida</taxon>
        <taxon>Ranunculales</taxon>
        <taxon>Ranunculaceae</taxon>
        <taxon>Coptidoideae</taxon>
        <taxon>Coptis</taxon>
    </lineage>
</organism>
<feature type="non-terminal residue" evidence="1">
    <location>
        <position position="1"/>
    </location>
</feature>
<protein>
    <submittedName>
        <fullName evidence="1">Uncharacterized protein</fullName>
    </submittedName>
</protein>
<evidence type="ECO:0000313" key="1">
    <source>
        <dbReference type="EMBL" id="KAF9613738.1"/>
    </source>
</evidence>
<dbReference type="EMBL" id="JADFTS010000003">
    <property type="protein sequence ID" value="KAF9613738.1"/>
    <property type="molecule type" value="Genomic_DNA"/>
</dbReference>
<evidence type="ECO:0000313" key="2">
    <source>
        <dbReference type="Proteomes" id="UP000631114"/>
    </source>
</evidence>
<sequence>AGGILGRVMVIMGMDMSTRYDMTIGSSSKASY</sequence>
<dbReference type="AlphaFoldDB" id="A0A835IDE7"/>
<reference evidence="1 2" key="1">
    <citation type="submission" date="2020-10" db="EMBL/GenBank/DDBJ databases">
        <title>The Coptis chinensis genome and diversification of protoberbering-type alkaloids.</title>
        <authorList>
            <person name="Wang B."/>
            <person name="Shu S."/>
            <person name="Song C."/>
            <person name="Liu Y."/>
        </authorList>
    </citation>
    <scope>NUCLEOTIDE SEQUENCE [LARGE SCALE GENOMIC DNA]</scope>
    <source>
        <strain evidence="1">HL-2020</strain>
        <tissue evidence="1">Leaf</tissue>
    </source>
</reference>
<proteinExistence type="predicted"/>
<keyword evidence="2" id="KW-1185">Reference proteome</keyword>
<gene>
    <name evidence="1" type="ORF">IFM89_010248</name>
</gene>